<reference evidence="1 2" key="1">
    <citation type="submission" date="2024-09" db="EMBL/GenBank/DDBJ databases">
        <title>Chromosome-scale assembly of Riccia fluitans.</title>
        <authorList>
            <person name="Paukszto L."/>
            <person name="Sawicki J."/>
            <person name="Karawczyk K."/>
            <person name="Piernik-Szablinska J."/>
            <person name="Szczecinska M."/>
            <person name="Mazdziarz M."/>
        </authorList>
    </citation>
    <scope>NUCLEOTIDE SEQUENCE [LARGE SCALE GENOMIC DNA]</scope>
    <source>
        <strain evidence="1">Rf_01</strain>
        <tissue evidence="1">Aerial parts of the thallus</tissue>
    </source>
</reference>
<dbReference type="AlphaFoldDB" id="A0ABD1YAD0"/>
<comment type="caution">
    <text evidence="1">The sequence shown here is derived from an EMBL/GenBank/DDBJ whole genome shotgun (WGS) entry which is preliminary data.</text>
</comment>
<keyword evidence="2" id="KW-1185">Reference proteome</keyword>
<name>A0ABD1YAD0_9MARC</name>
<sequence>MVSRGSVVSIAGSSGASYRQYYPPTQRNLPATEMTLAPHYRCWKAKSVQLAGSYCMILMAMWGSVRQHPERVPDVRKDGSSRHFFHKPEKAYTTGELLRVHLYS</sequence>
<accession>A0ABD1YAD0</accession>
<evidence type="ECO:0000313" key="1">
    <source>
        <dbReference type="EMBL" id="KAL2623655.1"/>
    </source>
</evidence>
<dbReference type="Proteomes" id="UP001605036">
    <property type="component" value="Unassembled WGS sequence"/>
</dbReference>
<dbReference type="EMBL" id="JBHFFA010000006">
    <property type="protein sequence ID" value="KAL2623655.1"/>
    <property type="molecule type" value="Genomic_DNA"/>
</dbReference>
<proteinExistence type="predicted"/>
<protein>
    <submittedName>
        <fullName evidence="1">Uncharacterized protein</fullName>
    </submittedName>
</protein>
<gene>
    <name evidence="1" type="ORF">R1flu_003860</name>
</gene>
<organism evidence="1 2">
    <name type="scientific">Riccia fluitans</name>
    <dbReference type="NCBI Taxonomy" id="41844"/>
    <lineage>
        <taxon>Eukaryota</taxon>
        <taxon>Viridiplantae</taxon>
        <taxon>Streptophyta</taxon>
        <taxon>Embryophyta</taxon>
        <taxon>Marchantiophyta</taxon>
        <taxon>Marchantiopsida</taxon>
        <taxon>Marchantiidae</taxon>
        <taxon>Marchantiales</taxon>
        <taxon>Ricciaceae</taxon>
        <taxon>Riccia</taxon>
    </lineage>
</organism>
<evidence type="ECO:0000313" key="2">
    <source>
        <dbReference type="Proteomes" id="UP001605036"/>
    </source>
</evidence>